<evidence type="ECO:0000313" key="2">
    <source>
        <dbReference type="EMBL" id="KAJ8920027.1"/>
    </source>
</evidence>
<protein>
    <recommendedName>
        <fullName evidence="4">DNA endonuclease RBBP8</fullName>
    </recommendedName>
</protein>
<dbReference type="EMBL" id="JANEYG010000015">
    <property type="protein sequence ID" value="KAJ8920027.1"/>
    <property type="molecule type" value="Genomic_DNA"/>
</dbReference>
<dbReference type="PANTHER" id="PTHR15107">
    <property type="entry name" value="RETINOBLASTOMA BINDING PROTEIN 8"/>
    <property type="match status" value="1"/>
</dbReference>
<feature type="region of interest" description="Disordered" evidence="1">
    <location>
        <begin position="69"/>
        <end position="113"/>
    </location>
</feature>
<dbReference type="PANTHER" id="PTHR15107:SF0">
    <property type="entry name" value="DNA ENDONUCLEASE ACTIVATOR CTP1 C-TERMINAL DOMAIN-CONTAINING PROTEIN"/>
    <property type="match status" value="1"/>
</dbReference>
<evidence type="ECO:0000256" key="1">
    <source>
        <dbReference type="SAM" id="MobiDB-lite"/>
    </source>
</evidence>
<name>A0AAV8W042_9CUCU</name>
<proteinExistence type="predicted"/>
<keyword evidence="3" id="KW-1185">Reference proteome</keyword>
<feature type="region of interest" description="Disordered" evidence="1">
    <location>
        <begin position="208"/>
        <end position="229"/>
    </location>
</feature>
<dbReference type="Proteomes" id="UP001159042">
    <property type="component" value="Unassembled WGS sequence"/>
</dbReference>
<evidence type="ECO:0000313" key="3">
    <source>
        <dbReference type="Proteomes" id="UP001159042"/>
    </source>
</evidence>
<feature type="compositionally biased region" description="Basic and acidic residues" evidence="1">
    <location>
        <begin position="81"/>
        <end position="95"/>
    </location>
</feature>
<dbReference type="GO" id="GO:0010792">
    <property type="term" value="P:DNA double-strand break processing involved in repair via single-strand annealing"/>
    <property type="evidence" value="ECO:0007669"/>
    <property type="project" value="TreeGrafter"/>
</dbReference>
<sequence>MYPDAFKQWMALFTDDVAAIWEQERKELKKVTVLLCALQRELRIVQTNVEVQVSNLKQQLKVKDDLEKRDQITKKKSPKTQNKENLSRKELEPHSSDVTPSKPHREGESPDLFRNVDLNAQCSSTDFSIIDLSVSDDDSTVVEGSPTIKKRRKRYQIVRKVPMVKDTAEKDDKPATSANTIRTNLFKTPQSRFDQDVSIIEGTPEVIPKRNKTTSSNVSGFLSKKKGSSGSNKTLTQMFFRTPVTSSKENGTDSDETYYEDNADETKMGITELIHYINKDETGKLINDKSTSDRNIENEVCVGLDTSSQELDEFSKGAIFDEEDVQTSIIEKPKLANIEVEPVVRGKARKQLHGWSCQQCKDFYGNMKLSPDELQKKLDDCSRHRYKYRPREETMPGGCLTVLYCFWDLSIPPEKLE</sequence>
<gene>
    <name evidence="2" type="ORF">NQ315_011677</name>
</gene>
<accession>A0AAV8W042</accession>
<dbReference type="GO" id="GO:0003684">
    <property type="term" value="F:damaged DNA binding"/>
    <property type="evidence" value="ECO:0007669"/>
    <property type="project" value="TreeGrafter"/>
</dbReference>
<organism evidence="2 3">
    <name type="scientific">Exocentrus adspersus</name>
    <dbReference type="NCBI Taxonomy" id="1586481"/>
    <lineage>
        <taxon>Eukaryota</taxon>
        <taxon>Metazoa</taxon>
        <taxon>Ecdysozoa</taxon>
        <taxon>Arthropoda</taxon>
        <taxon>Hexapoda</taxon>
        <taxon>Insecta</taxon>
        <taxon>Pterygota</taxon>
        <taxon>Neoptera</taxon>
        <taxon>Endopterygota</taxon>
        <taxon>Coleoptera</taxon>
        <taxon>Polyphaga</taxon>
        <taxon>Cucujiformia</taxon>
        <taxon>Chrysomeloidea</taxon>
        <taxon>Cerambycidae</taxon>
        <taxon>Lamiinae</taxon>
        <taxon>Acanthocinini</taxon>
        <taxon>Exocentrus</taxon>
    </lineage>
</organism>
<reference evidence="2 3" key="1">
    <citation type="journal article" date="2023" name="Insect Mol. Biol.">
        <title>Genome sequencing provides insights into the evolution of gene families encoding plant cell wall-degrading enzymes in longhorned beetles.</title>
        <authorList>
            <person name="Shin N.R."/>
            <person name="Okamura Y."/>
            <person name="Kirsch R."/>
            <person name="Pauchet Y."/>
        </authorList>
    </citation>
    <scope>NUCLEOTIDE SEQUENCE [LARGE SCALE GENOMIC DNA]</scope>
    <source>
        <strain evidence="2">EAD_L_NR</strain>
    </source>
</reference>
<dbReference type="AlphaFoldDB" id="A0AAV8W042"/>
<dbReference type="InterPro" id="IPR033316">
    <property type="entry name" value="RBBP8-like"/>
</dbReference>
<comment type="caution">
    <text evidence="2">The sequence shown here is derived from an EMBL/GenBank/DDBJ whole genome shotgun (WGS) entry which is preliminary data.</text>
</comment>
<evidence type="ECO:0008006" key="4">
    <source>
        <dbReference type="Google" id="ProtNLM"/>
    </source>
</evidence>